<dbReference type="OrthoDB" id="9812295at2"/>
<gene>
    <name evidence="2" type="ORF">BL253_27165</name>
</gene>
<dbReference type="STRING" id="1834516.BL253_27165"/>
<dbReference type="Proteomes" id="UP000188929">
    <property type="component" value="Unassembled WGS sequence"/>
</dbReference>
<sequence>MRIGVVLGSERPHPVSEQVARWVCDVASRRGDAEFELVDPRACSPLPVEAPPANALPVEAPPVDALPVDAPPSSLAGHDRHDHATEWAARVASLDGFVVVAADRDHSISGVLAGGLECPSMDLSTEWNNKAVGFVSCDVVGGQAVERLRLIAGELMMADVRERLVLSPMADSGPAAVFKARDEDLAALHRMLDQVVSWSAALAPLHSVVAA</sequence>
<name>A0A1V2I4E5_9ACTN</name>
<evidence type="ECO:0000259" key="1">
    <source>
        <dbReference type="Pfam" id="PF03358"/>
    </source>
</evidence>
<protein>
    <recommendedName>
        <fullName evidence="1">NADPH-dependent FMN reductase-like domain-containing protein</fullName>
    </recommendedName>
</protein>
<organism evidence="2 3">
    <name type="scientific">Pseudofrankia asymbiotica</name>
    <dbReference type="NCBI Taxonomy" id="1834516"/>
    <lineage>
        <taxon>Bacteria</taxon>
        <taxon>Bacillati</taxon>
        <taxon>Actinomycetota</taxon>
        <taxon>Actinomycetes</taxon>
        <taxon>Frankiales</taxon>
        <taxon>Frankiaceae</taxon>
        <taxon>Pseudofrankia</taxon>
    </lineage>
</organism>
<reference evidence="3" key="1">
    <citation type="submission" date="2016-10" db="EMBL/GenBank/DDBJ databases">
        <title>Frankia sp. NRRL B-16386 Genome sequencing.</title>
        <authorList>
            <person name="Ghodhbane-Gtari F."/>
            <person name="Swanson E."/>
            <person name="Gueddou A."/>
            <person name="Hezbri K."/>
            <person name="Ktari K."/>
            <person name="Nouioui I."/>
            <person name="Morris K."/>
            <person name="Simpson S."/>
            <person name="Abebe-Akele F."/>
            <person name="Thomas K."/>
            <person name="Gtari M."/>
            <person name="Tisa L.S."/>
        </authorList>
    </citation>
    <scope>NUCLEOTIDE SEQUENCE [LARGE SCALE GENOMIC DNA]</scope>
    <source>
        <strain evidence="3">NRRL B-16386</strain>
    </source>
</reference>
<dbReference type="EMBL" id="MOMC01000058">
    <property type="protein sequence ID" value="ONH25697.1"/>
    <property type="molecule type" value="Genomic_DNA"/>
</dbReference>
<feature type="domain" description="NADPH-dependent FMN reductase-like" evidence="1">
    <location>
        <begin position="1"/>
        <end position="166"/>
    </location>
</feature>
<dbReference type="AlphaFoldDB" id="A0A1V2I4E5"/>
<keyword evidence="3" id="KW-1185">Reference proteome</keyword>
<proteinExistence type="predicted"/>
<dbReference type="SUPFAM" id="SSF52218">
    <property type="entry name" value="Flavoproteins"/>
    <property type="match status" value="1"/>
</dbReference>
<accession>A0A1V2I4E5</accession>
<dbReference type="Gene3D" id="3.40.50.360">
    <property type="match status" value="1"/>
</dbReference>
<dbReference type="GO" id="GO:0016491">
    <property type="term" value="F:oxidoreductase activity"/>
    <property type="evidence" value="ECO:0007669"/>
    <property type="project" value="InterPro"/>
</dbReference>
<comment type="caution">
    <text evidence="2">The sequence shown here is derived from an EMBL/GenBank/DDBJ whole genome shotgun (WGS) entry which is preliminary data.</text>
</comment>
<dbReference type="InterPro" id="IPR005025">
    <property type="entry name" value="FMN_Rdtase-like_dom"/>
</dbReference>
<evidence type="ECO:0000313" key="2">
    <source>
        <dbReference type="EMBL" id="ONH25697.1"/>
    </source>
</evidence>
<dbReference type="Pfam" id="PF03358">
    <property type="entry name" value="FMN_red"/>
    <property type="match status" value="1"/>
</dbReference>
<evidence type="ECO:0000313" key="3">
    <source>
        <dbReference type="Proteomes" id="UP000188929"/>
    </source>
</evidence>
<dbReference type="InterPro" id="IPR029039">
    <property type="entry name" value="Flavoprotein-like_sf"/>
</dbReference>